<dbReference type="Gene3D" id="2.115.10.20">
    <property type="entry name" value="Glycosyl hydrolase domain, family 43"/>
    <property type="match status" value="1"/>
</dbReference>
<evidence type="ECO:0000313" key="4">
    <source>
        <dbReference type="EMBL" id="BCS81813.1"/>
    </source>
</evidence>
<dbReference type="EMBL" id="AP024480">
    <property type="protein sequence ID" value="BCS81813.1"/>
    <property type="molecule type" value="Genomic_DNA"/>
</dbReference>
<gene>
    <name evidence="4" type="ORF">CaldiYA01_17730</name>
</gene>
<dbReference type="SUPFAM" id="SSF75005">
    <property type="entry name" value="Arabinanase/levansucrase/invertase"/>
    <property type="match status" value="1"/>
</dbReference>
<dbReference type="PIRSF" id="PIRSF016202">
    <property type="entry name" value="PH1107"/>
    <property type="match status" value="1"/>
</dbReference>
<dbReference type="GO" id="GO:0016798">
    <property type="term" value="F:hydrolase activity, acting on glycosyl bonds"/>
    <property type="evidence" value="ECO:0007669"/>
    <property type="project" value="UniProtKB-KW"/>
</dbReference>
<proteinExistence type="inferred from homology"/>
<name>A0ABN6EAC9_9FIRM</name>
<dbReference type="InterPro" id="IPR023296">
    <property type="entry name" value="Glyco_hydro_beta-prop_sf"/>
</dbReference>
<evidence type="ECO:0000313" key="5">
    <source>
        <dbReference type="Proteomes" id="UP000663623"/>
    </source>
</evidence>
<keyword evidence="2" id="KW-0808">Transferase</keyword>
<sequence>MKKVFAKKDIFTRYSGNPIITVYDIPYSANAVFNAGAIKYKNEYLLLLRVEDRQGKSHLTVARSSDGKTNWKIEKSPLIYPQPTVLIYEEFGCEDPRITYIPEDDYYYITYTAYSRYGPAVALARTKNFKKVEKLGLIYPPNNKDAVLFPEKINGRYAMLHRPVAGDIEHIWIAYSSDLIHWGNHEVVLVEKGGPWWDGFKVGAGAVPIKTQEGWLIIYHGVKMMPSGPIYRLGAALLDLENPAKVKKRCPEWLLSPQEVYERIGDVNNVVFTCGAIVEDNQIYLYYGAADSCIALAFAEIDQILSILIEGDLQVK</sequence>
<dbReference type="PANTHER" id="PTHR34106">
    <property type="entry name" value="GLYCOSIDASE"/>
    <property type="match status" value="1"/>
</dbReference>
<evidence type="ECO:0000256" key="3">
    <source>
        <dbReference type="ARBA" id="ARBA00024356"/>
    </source>
</evidence>
<accession>A0ABN6EAC9</accession>
<dbReference type="RefSeq" id="WP_207178908.1">
    <property type="nucleotide sequence ID" value="NZ_AP024480.1"/>
</dbReference>
<organism evidence="4 5">
    <name type="scientific">Caldicellulosiruptor diazotrophicus</name>
    <dbReference type="NCBI Taxonomy" id="2806205"/>
    <lineage>
        <taxon>Bacteria</taxon>
        <taxon>Bacillati</taxon>
        <taxon>Bacillota</taxon>
        <taxon>Bacillota incertae sedis</taxon>
        <taxon>Caldicellulosiruptorales</taxon>
        <taxon>Caldicellulosiruptoraceae</taxon>
        <taxon>Caldicellulosiruptor</taxon>
    </lineage>
</organism>
<reference evidence="4 5" key="1">
    <citation type="submission" date="2021-02" db="EMBL/GenBank/DDBJ databases">
        <title>Nitrogen-fixing ability and nitrogen fixation related genes of thermophilic fermentative bacteria in the genus Caldicellulosiruptor.</title>
        <authorList>
            <person name="Chen Y."/>
            <person name="Nishihara A."/>
            <person name="Haruta S."/>
        </authorList>
    </citation>
    <scope>NUCLEOTIDE SEQUENCE [LARGE SCALE GENOMIC DNA]</scope>
    <source>
        <strain evidence="4 5">YA01</strain>
    </source>
</reference>
<dbReference type="PANTHER" id="PTHR34106:SF5">
    <property type="entry name" value="GLYCOSIDASE"/>
    <property type="match status" value="1"/>
</dbReference>
<dbReference type="Proteomes" id="UP000663623">
    <property type="component" value="Chromosome"/>
</dbReference>
<dbReference type="InterPro" id="IPR007184">
    <property type="entry name" value="Mannoside_phosphorylase"/>
</dbReference>
<evidence type="ECO:0000256" key="1">
    <source>
        <dbReference type="ARBA" id="ARBA00022676"/>
    </source>
</evidence>
<keyword evidence="5" id="KW-1185">Reference proteome</keyword>
<dbReference type="Pfam" id="PF04041">
    <property type="entry name" value="Glyco_hydro_130"/>
    <property type="match status" value="1"/>
</dbReference>
<comment type="similarity">
    <text evidence="3">Belongs to the glycosyl hydrolase 130 family.</text>
</comment>
<evidence type="ECO:0000256" key="2">
    <source>
        <dbReference type="ARBA" id="ARBA00022679"/>
    </source>
</evidence>
<dbReference type="CDD" id="cd18615">
    <property type="entry name" value="GH130"/>
    <property type="match status" value="1"/>
</dbReference>
<protein>
    <submittedName>
        <fullName evidence="4">Glycosidase</fullName>
    </submittedName>
</protein>
<keyword evidence="4" id="KW-0378">Hydrolase</keyword>
<keyword evidence="1" id="KW-0328">Glycosyltransferase</keyword>
<keyword evidence="4" id="KW-0326">Glycosidase</keyword>